<dbReference type="InterPro" id="IPR029058">
    <property type="entry name" value="AB_hydrolase_fold"/>
</dbReference>
<dbReference type="PANTHER" id="PTHR43798:SF31">
    <property type="entry name" value="AB HYDROLASE SUPERFAMILY PROTEIN YCLE"/>
    <property type="match status" value="1"/>
</dbReference>
<evidence type="ECO:0000313" key="3">
    <source>
        <dbReference type="EMBL" id="RLQ96209.1"/>
    </source>
</evidence>
<dbReference type="GO" id="GO:0016020">
    <property type="term" value="C:membrane"/>
    <property type="evidence" value="ECO:0007669"/>
    <property type="project" value="TreeGrafter"/>
</dbReference>
<dbReference type="Gene3D" id="3.40.50.1820">
    <property type="entry name" value="alpha/beta hydrolase"/>
    <property type="match status" value="1"/>
</dbReference>
<comment type="caution">
    <text evidence="3">The sequence shown here is derived from an EMBL/GenBank/DDBJ whole genome shotgun (WGS) entry which is preliminary data.</text>
</comment>
<organism evidence="3 4">
    <name type="scientific">Falsibacillus albus</name>
    <dbReference type="NCBI Taxonomy" id="2478915"/>
    <lineage>
        <taxon>Bacteria</taxon>
        <taxon>Bacillati</taxon>
        <taxon>Bacillota</taxon>
        <taxon>Bacilli</taxon>
        <taxon>Bacillales</taxon>
        <taxon>Bacillaceae</taxon>
        <taxon>Falsibacillus</taxon>
    </lineage>
</organism>
<proteinExistence type="predicted"/>
<dbReference type="Proteomes" id="UP000276770">
    <property type="component" value="Unassembled WGS sequence"/>
</dbReference>
<reference evidence="3 4" key="1">
    <citation type="submission" date="2018-10" db="EMBL/GenBank/DDBJ databases">
        <title>Falsibacillus sp. genome draft.</title>
        <authorList>
            <person name="Shi S."/>
        </authorList>
    </citation>
    <scope>NUCLEOTIDE SEQUENCE [LARGE SCALE GENOMIC DNA]</scope>
    <source>
        <strain evidence="3 4">GY 10110</strain>
    </source>
</reference>
<keyword evidence="1 3" id="KW-0378">Hydrolase</keyword>
<protein>
    <submittedName>
        <fullName evidence="3">Alpha/beta hydrolase</fullName>
    </submittedName>
</protein>
<evidence type="ECO:0000256" key="1">
    <source>
        <dbReference type="ARBA" id="ARBA00022801"/>
    </source>
</evidence>
<dbReference type="Pfam" id="PF00561">
    <property type="entry name" value="Abhydrolase_1"/>
    <property type="match status" value="1"/>
</dbReference>
<keyword evidence="4" id="KW-1185">Reference proteome</keyword>
<dbReference type="GO" id="GO:0016787">
    <property type="term" value="F:hydrolase activity"/>
    <property type="evidence" value="ECO:0007669"/>
    <property type="project" value="UniProtKB-KW"/>
</dbReference>
<dbReference type="AlphaFoldDB" id="A0A3L7K1F0"/>
<gene>
    <name evidence="3" type="ORF">D9X91_07930</name>
</gene>
<dbReference type="InterPro" id="IPR000073">
    <property type="entry name" value="AB_hydrolase_1"/>
</dbReference>
<dbReference type="EMBL" id="RCVZ01000004">
    <property type="protein sequence ID" value="RLQ96209.1"/>
    <property type="molecule type" value="Genomic_DNA"/>
</dbReference>
<dbReference type="PRINTS" id="PR00111">
    <property type="entry name" value="ABHYDROLASE"/>
</dbReference>
<dbReference type="InterPro" id="IPR050266">
    <property type="entry name" value="AB_hydrolase_sf"/>
</dbReference>
<dbReference type="PANTHER" id="PTHR43798">
    <property type="entry name" value="MONOACYLGLYCEROL LIPASE"/>
    <property type="match status" value="1"/>
</dbReference>
<accession>A0A3L7K1F0</accession>
<feature type="domain" description="AB hydrolase-1" evidence="2">
    <location>
        <begin position="26"/>
        <end position="160"/>
    </location>
</feature>
<sequence>MYMQPFMLKGDGHEYHGYCGGDSNKPLMVLHHGMTADALAYSSLLEELKEQFHFILLDSPGHGRTPPYLNEEKYHFTELSKNIFRIIAKLSKSTFILVGHSWGGDLCLHIAKNFQERVLGVVLLDGGYVFPDYASLTKHQSLNAWKEYLKNNIYDNWNEVISVYQDYTTKKWDEALNATIASSFKYQQGKFMLISEEFTLLSIIKAFYFELCSSVHRFVQCPVLLIHATIPFIDTSREDAIENIKKSITNLSVLSISNTKHNPNWNHPELVAEEIFKWIRTVVFTDAND</sequence>
<dbReference type="SUPFAM" id="SSF53474">
    <property type="entry name" value="alpha/beta-Hydrolases"/>
    <property type="match status" value="1"/>
</dbReference>
<evidence type="ECO:0000313" key="4">
    <source>
        <dbReference type="Proteomes" id="UP000276770"/>
    </source>
</evidence>
<evidence type="ECO:0000259" key="2">
    <source>
        <dbReference type="Pfam" id="PF00561"/>
    </source>
</evidence>
<name>A0A3L7K1F0_9BACI</name>